<evidence type="ECO:0000256" key="9">
    <source>
        <dbReference type="SAM" id="Phobius"/>
    </source>
</evidence>
<keyword evidence="9" id="KW-0472">Membrane</keyword>
<dbReference type="InterPro" id="IPR011009">
    <property type="entry name" value="Kinase-like_dom_sf"/>
</dbReference>
<reference evidence="11 12" key="1">
    <citation type="submission" date="2018-06" db="EMBL/GenBank/DDBJ databases">
        <title>Actinomadura craniellae sp. nov. isolated from marine sponge Craniella sp.</title>
        <authorList>
            <person name="Li L."/>
            <person name="Xu Q.H."/>
            <person name="Lin H.W."/>
            <person name="Lu Y.H."/>
        </authorList>
    </citation>
    <scope>NUCLEOTIDE SEQUENCE [LARGE SCALE GENOMIC DNA]</scope>
    <source>
        <strain evidence="11 12">LHW63021</strain>
    </source>
</reference>
<keyword evidence="9" id="KW-1133">Transmembrane helix</keyword>
<dbReference type="PROSITE" id="PS00107">
    <property type="entry name" value="PROTEIN_KINASE_ATP"/>
    <property type="match status" value="1"/>
</dbReference>
<dbReference type="PROSITE" id="PS50011">
    <property type="entry name" value="PROTEIN_KINASE_DOM"/>
    <property type="match status" value="1"/>
</dbReference>
<dbReference type="InterPro" id="IPR017441">
    <property type="entry name" value="Protein_kinase_ATP_BS"/>
</dbReference>
<keyword evidence="3" id="KW-0808">Transferase</keyword>
<feature type="compositionally biased region" description="Pro residues" evidence="8">
    <location>
        <begin position="343"/>
        <end position="357"/>
    </location>
</feature>
<dbReference type="PANTHER" id="PTHR43289:SF6">
    <property type="entry name" value="SERINE_THREONINE-PROTEIN KINASE NEKL-3"/>
    <property type="match status" value="1"/>
</dbReference>
<evidence type="ECO:0000256" key="8">
    <source>
        <dbReference type="SAM" id="MobiDB-lite"/>
    </source>
</evidence>
<evidence type="ECO:0000313" key="11">
    <source>
        <dbReference type="EMBL" id="RAY15665.1"/>
    </source>
</evidence>
<accession>A0A365H991</accession>
<feature type="region of interest" description="Disordered" evidence="8">
    <location>
        <begin position="272"/>
        <end position="360"/>
    </location>
</feature>
<keyword evidence="12" id="KW-1185">Reference proteome</keyword>
<dbReference type="Gene3D" id="3.30.200.20">
    <property type="entry name" value="Phosphorylase Kinase, domain 1"/>
    <property type="match status" value="1"/>
</dbReference>
<dbReference type="RefSeq" id="WP_111864126.1">
    <property type="nucleotide sequence ID" value="NZ_QLYX01000003.1"/>
</dbReference>
<keyword evidence="9" id="KW-0812">Transmembrane</keyword>
<keyword evidence="5 11" id="KW-0418">Kinase</keyword>
<gene>
    <name evidence="11" type="ORF">DPM19_07715</name>
</gene>
<name>A0A365H991_9ACTN</name>
<evidence type="ECO:0000256" key="2">
    <source>
        <dbReference type="ARBA" id="ARBA00022527"/>
    </source>
</evidence>
<dbReference type="OrthoDB" id="3679634at2"/>
<dbReference type="PANTHER" id="PTHR43289">
    <property type="entry name" value="MITOGEN-ACTIVATED PROTEIN KINASE KINASE KINASE 20-RELATED"/>
    <property type="match status" value="1"/>
</dbReference>
<dbReference type="InterPro" id="IPR008271">
    <property type="entry name" value="Ser/Thr_kinase_AS"/>
</dbReference>
<feature type="binding site" evidence="7">
    <location>
        <position position="42"/>
    </location>
    <ligand>
        <name>ATP</name>
        <dbReference type="ChEBI" id="CHEBI:30616"/>
    </ligand>
</feature>
<feature type="region of interest" description="Disordered" evidence="8">
    <location>
        <begin position="412"/>
        <end position="432"/>
    </location>
</feature>
<protein>
    <recommendedName>
        <fullName evidence="1">non-specific serine/threonine protein kinase</fullName>
        <ecNumber evidence="1">2.7.11.1</ecNumber>
    </recommendedName>
</protein>
<dbReference type="Pfam" id="PF00069">
    <property type="entry name" value="Pkinase"/>
    <property type="match status" value="1"/>
</dbReference>
<evidence type="ECO:0000259" key="10">
    <source>
        <dbReference type="PROSITE" id="PS50011"/>
    </source>
</evidence>
<evidence type="ECO:0000256" key="6">
    <source>
        <dbReference type="ARBA" id="ARBA00022840"/>
    </source>
</evidence>
<keyword evidence="4 7" id="KW-0547">Nucleotide-binding</keyword>
<feature type="compositionally biased region" description="Basic and acidic residues" evidence="8">
    <location>
        <begin position="279"/>
        <end position="295"/>
    </location>
</feature>
<evidence type="ECO:0000256" key="5">
    <source>
        <dbReference type="ARBA" id="ARBA00022777"/>
    </source>
</evidence>
<sequence>MEHQQGQMLGRRYRLDTVVGRGGMGTVWLAYDEMLDRQVAVKEVLLPPGLSDGERDVLYQRTFREARASARLNHPGVVTVHDVLEETGRPWIVMEFVRARSLQELIDEEGRVPPWRAADIGRQVLLALRHAHQKGILHRDVKPSNVLITDDDRVVLTDFGIAQVEGDATLTQTGLVMGSPAYIPPERAQGERAVPASDLWALGATLYAAVEGRSPYERSDAMASLAAVLSESVRPARNAGPLWPVLDGLLARRPADRMTADRALPMLTEAATSRGQVETVRDPGDLATRSDEPSGPRDFAAETVSDSAELEALGRYGPPAPRPGEWEPEQRTLLGGDWTTHSPEPPPTWGPPHPAPARPDRERTKTIAIVVIAGVLVVAAVLAGALILRGKRNAAPDPPGYSGRPQEQVTVTVGTAGGNTPTPKIPPGYTTRTEDGFAVAVPQGWTRQVQGQNIFYRAPDGSALLQVSTIAWTGTPTQQAQAFSAAQQGPQTRFPGYTQEGLAQLTYLGGDAADLQFSYVSEGVHQRAVDRFFRAGGREYAIYYRTTAAAWSGDEGRRAAIFGSFRPG</sequence>
<dbReference type="GO" id="GO:0004674">
    <property type="term" value="F:protein serine/threonine kinase activity"/>
    <property type="evidence" value="ECO:0007669"/>
    <property type="project" value="UniProtKB-KW"/>
</dbReference>
<organism evidence="11 12">
    <name type="scientific">Actinomadura craniellae</name>
    <dbReference type="NCBI Taxonomy" id="2231787"/>
    <lineage>
        <taxon>Bacteria</taxon>
        <taxon>Bacillati</taxon>
        <taxon>Actinomycetota</taxon>
        <taxon>Actinomycetes</taxon>
        <taxon>Streptosporangiales</taxon>
        <taxon>Thermomonosporaceae</taxon>
        <taxon>Actinomadura</taxon>
    </lineage>
</organism>
<dbReference type="SMART" id="SM00220">
    <property type="entry name" value="S_TKc"/>
    <property type="match status" value="1"/>
</dbReference>
<evidence type="ECO:0000256" key="3">
    <source>
        <dbReference type="ARBA" id="ARBA00022679"/>
    </source>
</evidence>
<dbReference type="CDD" id="cd14014">
    <property type="entry name" value="STKc_PknB_like"/>
    <property type="match status" value="1"/>
</dbReference>
<dbReference type="InterPro" id="IPR000719">
    <property type="entry name" value="Prot_kinase_dom"/>
</dbReference>
<keyword evidence="2 11" id="KW-0723">Serine/threonine-protein kinase</keyword>
<feature type="transmembrane region" description="Helical" evidence="9">
    <location>
        <begin position="367"/>
        <end position="388"/>
    </location>
</feature>
<evidence type="ECO:0000256" key="4">
    <source>
        <dbReference type="ARBA" id="ARBA00022741"/>
    </source>
</evidence>
<feature type="compositionally biased region" description="Low complexity" evidence="8">
    <location>
        <begin position="412"/>
        <end position="422"/>
    </location>
</feature>
<dbReference type="GO" id="GO:0005524">
    <property type="term" value="F:ATP binding"/>
    <property type="evidence" value="ECO:0007669"/>
    <property type="project" value="UniProtKB-UniRule"/>
</dbReference>
<dbReference type="EC" id="2.7.11.1" evidence="1"/>
<evidence type="ECO:0000256" key="7">
    <source>
        <dbReference type="PROSITE-ProRule" id="PRU10141"/>
    </source>
</evidence>
<dbReference type="EMBL" id="QLYX01000003">
    <property type="protein sequence ID" value="RAY15665.1"/>
    <property type="molecule type" value="Genomic_DNA"/>
</dbReference>
<dbReference type="AlphaFoldDB" id="A0A365H991"/>
<dbReference type="SUPFAM" id="SSF56112">
    <property type="entry name" value="Protein kinase-like (PK-like)"/>
    <property type="match status" value="1"/>
</dbReference>
<keyword evidence="6 7" id="KW-0067">ATP-binding</keyword>
<comment type="caution">
    <text evidence="11">The sequence shown here is derived from an EMBL/GenBank/DDBJ whole genome shotgun (WGS) entry which is preliminary data.</text>
</comment>
<dbReference type="Gene3D" id="1.10.510.10">
    <property type="entry name" value="Transferase(Phosphotransferase) domain 1"/>
    <property type="match status" value="1"/>
</dbReference>
<dbReference type="Proteomes" id="UP000251891">
    <property type="component" value="Unassembled WGS sequence"/>
</dbReference>
<proteinExistence type="predicted"/>
<dbReference type="PROSITE" id="PS00108">
    <property type="entry name" value="PROTEIN_KINASE_ST"/>
    <property type="match status" value="1"/>
</dbReference>
<evidence type="ECO:0000313" key="12">
    <source>
        <dbReference type="Proteomes" id="UP000251891"/>
    </source>
</evidence>
<feature type="domain" description="Protein kinase" evidence="10">
    <location>
        <begin position="13"/>
        <end position="267"/>
    </location>
</feature>
<evidence type="ECO:0000256" key="1">
    <source>
        <dbReference type="ARBA" id="ARBA00012513"/>
    </source>
</evidence>